<protein>
    <submittedName>
        <fullName evidence="1">Uncharacterized protein</fullName>
    </submittedName>
</protein>
<dbReference type="AlphaFoldDB" id="A0A482WAS7"/>
<dbReference type="EMBL" id="QDEB01009521">
    <property type="protein sequence ID" value="RZC42266.1"/>
    <property type="molecule type" value="Genomic_DNA"/>
</dbReference>
<proteinExistence type="predicted"/>
<reference evidence="1 2" key="1">
    <citation type="submission" date="2017-03" db="EMBL/GenBank/DDBJ databases">
        <title>Genome of the blue death feigning beetle - Asbolus verrucosus.</title>
        <authorList>
            <person name="Rider S.D."/>
        </authorList>
    </citation>
    <scope>NUCLEOTIDE SEQUENCE [LARGE SCALE GENOMIC DNA]</scope>
    <source>
        <strain evidence="1">Butters</strain>
        <tissue evidence="1">Head and leg muscle</tissue>
    </source>
</reference>
<sequence>MWLITKPRISRANMKNVKGIK</sequence>
<evidence type="ECO:0000313" key="2">
    <source>
        <dbReference type="Proteomes" id="UP000292052"/>
    </source>
</evidence>
<keyword evidence="2" id="KW-1185">Reference proteome</keyword>
<name>A0A482WAS7_ASBVE</name>
<evidence type="ECO:0000313" key="1">
    <source>
        <dbReference type="EMBL" id="RZC42266.1"/>
    </source>
</evidence>
<dbReference type="Proteomes" id="UP000292052">
    <property type="component" value="Unassembled WGS sequence"/>
</dbReference>
<comment type="caution">
    <text evidence="1">The sequence shown here is derived from an EMBL/GenBank/DDBJ whole genome shotgun (WGS) entry which is preliminary data.</text>
</comment>
<gene>
    <name evidence="1" type="ORF">BDFB_008066</name>
</gene>
<accession>A0A482WAS7</accession>
<organism evidence="1 2">
    <name type="scientific">Asbolus verrucosus</name>
    <name type="common">Desert ironclad beetle</name>
    <dbReference type="NCBI Taxonomy" id="1661398"/>
    <lineage>
        <taxon>Eukaryota</taxon>
        <taxon>Metazoa</taxon>
        <taxon>Ecdysozoa</taxon>
        <taxon>Arthropoda</taxon>
        <taxon>Hexapoda</taxon>
        <taxon>Insecta</taxon>
        <taxon>Pterygota</taxon>
        <taxon>Neoptera</taxon>
        <taxon>Endopterygota</taxon>
        <taxon>Coleoptera</taxon>
        <taxon>Polyphaga</taxon>
        <taxon>Cucujiformia</taxon>
        <taxon>Tenebrionidae</taxon>
        <taxon>Pimeliinae</taxon>
        <taxon>Asbolus</taxon>
    </lineage>
</organism>